<comment type="caution">
    <text evidence="2">The sequence shown here is derived from an EMBL/GenBank/DDBJ whole genome shotgun (WGS) entry which is preliminary data.</text>
</comment>
<dbReference type="Proteomes" id="UP000237061">
    <property type="component" value="Unassembled WGS sequence"/>
</dbReference>
<gene>
    <name evidence="2" type="ORF">CVS27_18010</name>
</gene>
<dbReference type="GO" id="GO:0003676">
    <property type="term" value="F:nucleic acid binding"/>
    <property type="evidence" value="ECO:0007669"/>
    <property type="project" value="InterPro"/>
</dbReference>
<dbReference type="PANTHER" id="PTHR18895:SF74">
    <property type="entry name" value="MTRF1L RELEASE FACTOR GLUTAMINE METHYLTRANSFERASE"/>
    <property type="match status" value="1"/>
</dbReference>
<evidence type="ECO:0000313" key="3">
    <source>
        <dbReference type="Proteomes" id="UP000237061"/>
    </source>
</evidence>
<dbReference type="GO" id="GO:0032259">
    <property type="term" value="P:methylation"/>
    <property type="evidence" value="ECO:0007669"/>
    <property type="project" value="UniProtKB-KW"/>
</dbReference>
<feature type="domain" description="Methyltransferase small" evidence="1">
    <location>
        <begin position="199"/>
        <end position="315"/>
    </location>
</feature>
<accession>A0A2S3ZRR9</accession>
<dbReference type="PROSITE" id="PS00092">
    <property type="entry name" value="N6_MTASE"/>
    <property type="match status" value="1"/>
</dbReference>
<evidence type="ECO:0000313" key="2">
    <source>
        <dbReference type="EMBL" id="POH71935.1"/>
    </source>
</evidence>
<keyword evidence="2" id="KW-0489">Methyltransferase</keyword>
<dbReference type="InterPro" id="IPR007848">
    <property type="entry name" value="Small_mtfrase_dom"/>
</dbReference>
<dbReference type="EMBL" id="PPXC01000019">
    <property type="protein sequence ID" value="POH71935.1"/>
    <property type="molecule type" value="Genomic_DNA"/>
</dbReference>
<dbReference type="SUPFAM" id="SSF53335">
    <property type="entry name" value="S-adenosyl-L-methionine-dependent methyltransferases"/>
    <property type="match status" value="1"/>
</dbReference>
<reference evidence="2 3" key="1">
    <citation type="submission" date="2018-01" db="EMBL/GenBank/DDBJ databases">
        <title>Arthrobacter sp. nov., from glaciers in China.</title>
        <authorList>
            <person name="Liu Q."/>
            <person name="Xin Y.-H."/>
        </authorList>
    </citation>
    <scope>NUCLEOTIDE SEQUENCE [LARGE SCALE GENOMIC DNA]</scope>
    <source>
        <strain evidence="2 3">HLT2-12-2</strain>
    </source>
</reference>
<dbReference type="InterPro" id="IPR029063">
    <property type="entry name" value="SAM-dependent_MTases_sf"/>
</dbReference>
<dbReference type="PANTHER" id="PTHR18895">
    <property type="entry name" value="HEMK METHYLTRANSFERASE"/>
    <property type="match status" value="1"/>
</dbReference>
<dbReference type="Pfam" id="PF05175">
    <property type="entry name" value="MTS"/>
    <property type="match status" value="1"/>
</dbReference>
<dbReference type="Gene3D" id="3.40.50.150">
    <property type="entry name" value="Vaccinia Virus protein VP39"/>
    <property type="match status" value="1"/>
</dbReference>
<dbReference type="RefSeq" id="WP_103467235.1">
    <property type="nucleotide sequence ID" value="NZ_PPXC01000019.1"/>
</dbReference>
<protein>
    <submittedName>
        <fullName evidence="2">Methyltransferase</fullName>
    </submittedName>
</protein>
<dbReference type="GO" id="GO:0036009">
    <property type="term" value="F:protein-glutamine N-methyltransferase activity"/>
    <property type="evidence" value="ECO:0007669"/>
    <property type="project" value="TreeGrafter"/>
</dbReference>
<organism evidence="2 3">
    <name type="scientific">Arthrobacter glacialis</name>
    <dbReference type="NCBI Taxonomy" id="1664"/>
    <lineage>
        <taxon>Bacteria</taxon>
        <taxon>Bacillati</taxon>
        <taxon>Actinomycetota</taxon>
        <taxon>Actinomycetes</taxon>
        <taxon>Micrococcales</taxon>
        <taxon>Micrococcaceae</taxon>
        <taxon>Arthrobacter</taxon>
    </lineage>
</organism>
<proteinExistence type="predicted"/>
<dbReference type="CDD" id="cd02440">
    <property type="entry name" value="AdoMet_MTases"/>
    <property type="match status" value="1"/>
</dbReference>
<name>A0A2S3ZRR9_ARTGL</name>
<sequence length="379" mass="41078">MSIEPLPPSNTISWTHGEAQHNAPWYSASGAAAPQKVQAVDDSVTADDAYRLAAQGTALLWQGDYHNARQLLSAMARRLPTFSRHDGESVAQAFYRYRQGRTQRARMLGLVLVPLEPGPAVALRRAPDVSAAWQAAAGDVDTLTVAPLQDVLGAVGAFEWRRNGLFVQELDDLIYPHYGTFAPIRSEYLALVAQAPLPTRELAFDIGTGTGVLAAILAKRGVKTVIATDSEPRAIACVQDNMERLGLADAVEASLTNMFPDGRAPLVVCNPPWLPGTANTLLDNAVYDPKSRMLKAFLTGLGGHLEPGGEGWLIISDLAEHLGLRSREELLGWIEKAGLTVLDKVDTPAKHPRSMDSSDPFFDARSKEVTSLWRLGEQV</sequence>
<keyword evidence="2" id="KW-0808">Transferase</keyword>
<evidence type="ECO:0000259" key="1">
    <source>
        <dbReference type="Pfam" id="PF05175"/>
    </source>
</evidence>
<dbReference type="InterPro" id="IPR050320">
    <property type="entry name" value="N5-glutamine_MTase"/>
</dbReference>
<dbReference type="InterPro" id="IPR002052">
    <property type="entry name" value="DNA_methylase_N6_adenine_CS"/>
</dbReference>
<keyword evidence="3" id="KW-1185">Reference proteome</keyword>
<dbReference type="AlphaFoldDB" id="A0A2S3ZRR9"/>